<organism evidence="1 2">
    <name type="scientific">Brevibacillus phage Jenst</name>
    <dbReference type="NCBI Taxonomy" id="1691954"/>
    <lineage>
        <taxon>Viruses</taxon>
        <taxon>Duplodnaviria</taxon>
        <taxon>Heunggongvirae</taxon>
        <taxon>Uroviricota</taxon>
        <taxon>Caudoviricetes</taxon>
        <taxon>Jenstvirus</taxon>
        <taxon>Jenstvirus jenst</taxon>
    </lineage>
</organism>
<dbReference type="RefSeq" id="YP_009199134.1">
    <property type="nucleotide sequence ID" value="NC_028805.1"/>
</dbReference>
<keyword evidence="2" id="KW-1185">Reference proteome</keyword>
<dbReference type="EMBL" id="KT151955">
    <property type="protein sequence ID" value="ALA07202.1"/>
    <property type="molecule type" value="Genomic_DNA"/>
</dbReference>
<dbReference type="Proteomes" id="UP000208104">
    <property type="component" value="Segment"/>
</dbReference>
<sequence>MKIANVFRGVFSKKVVIESLTMAELVEKLHWAEVEVADTKDALLGLQYRLQNGVATMEDIEADAEEIIRVHESILAKAKARRNEFAGQVNQVNTALKLVDNLHTATQDMEEASK</sequence>
<protein>
    <submittedName>
        <fullName evidence="1">Uncharacterized protein</fullName>
    </submittedName>
</protein>
<evidence type="ECO:0000313" key="1">
    <source>
        <dbReference type="EMBL" id="ALA07202.1"/>
    </source>
</evidence>
<name>A0A0K2CN06_9CAUD</name>
<accession>A0A0K2CN06</accession>
<reference evidence="1 2" key="1">
    <citation type="journal article" date="2015" name="Genome Announc.">
        <title>Genome Sequences of Five Additional Brevibacillus laterosporus Bacteriophages.</title>
        <authorList>
            <person name="Merrill B.D."/>
            <person name="Berg J.A."/>
            <person name="Graves K.A."/>
            <person name="Ward A.T."/>
            <person name="Hilton J.A."/>
            <person name="Wake B.N."/>
            <person name="Grose J.H."/>
            <person name="Breakwell D.P."/>
            <person name="Burnett S.H."/>
        </authorList>
    </citation>
    <scope>NUCLEOTIDE SEQUENCE [LARGE SCALE GENOMIC DNA]</scope>
</reference>
<proteinExistence type="predicted"/>
<dbReference type="GeneID" id="26626021"/>
<gene>
    <name evidence="1" type="ORF">JENST_73</name>
</gene>
<evidence type="ECO:0000313" key="2">
    <source>
        <dbReference type="Proteomes" id="UP000208104"/>
    </source>
</evidence>
<dbReference type="KEGG" id="vg:26626021"/>